<reference evidence="6" key="1">
    <citation type="submission" date="2010-09" db="EMBL/GenBank/DDBJ databases">
        <title>The genome sequence of Geomyces destructans 20631-21.</title>
        <authorList>
            <consortium name="The Broad Institute Genome Sequencing Platform"/>
            <person name="Cuomo C.A."/>
            <person name="Blehert D.S."/>
            <person name="Lorch J.M."/>
            <person name="Young S.K."/>
            <person name="Zeng Q."/>
            <person name="Gargeya S."/>
            <person name="Fitzgerald M."/>
            <person name="Haas B."/>
            <person name="Abouelleil A."/>
            <person name="Alvarado L."/>
            <person name="Arachchi H.M."/>
            <person name="Berlin A."/>
            <person name="Brown A."/>
            <person name="Chapman S.B."/>
            <person name="Chen Z."/>
            <person name="Dunbar C."/>
            <person name="Freedman E."/>
            <person name="Gearin G."/>
            <person name="Gellesch M."/>
            <person name="Goldberg J."/>
            <person name="Griggs A."/>
            <person name="Gujja S."/>
            <person name="Heiman D."/>
            <person name="Howarth C."/>
            <person name="Larson L."/>
            <person name="Lui A."/>
            <person name="MacDonald P.J.P."/>
            <person name="Montmayeur A."/>
            <person name="Murphy C."/>
            <person name="Neiman D."/>
            <person name="Pearson M."/>
            <person name="Priest M."/>
            <person name="Roberts A."/>
            <person name="Saif S."/>
            <person name="Shea T."/>
            <person name="Shenoy N."/>
            <person name="Sisk P."/>
            <person name="Stolte C."/>
            <person name="Sykes S."/>
            <person name="Wortman J."/>
            <person name="Nusbaum C."/>
            <person name="Birren B."/>
        </authorList>
    </citation>
    <scope>NUCLEOTIDE SEQUENCE [LARGE SCALE GENOMIC DNA]</scope>
    <source>
        <strain evidence="6">ATCC MYA-4855 / 20631-21</strain>
    </source>
</reference>
<dbReference type="Proteomes" id="UP000011064">
    <property type="component" value="Unassembled WGS sequence"/>
</dbReference>
<dbReference type="GO" id="GO:0000398">
    <property type="term" value="P:mRNA splicing, via spliceosome"/>
    <property type="evidence" value="ECO:0007669"/>
    <property type="project" value="TreeGrafter"/>
</dbReference>
<dbReference type="SUPFAM" id="SSF50978">
    <property type="entry name" value="WD40 repeat-like"/>
    <property type="match status" value="1"/>
</dbReference>
<dbReference type="Gene3D" id="2.130.10.10">
    <property type="entry name" value="YVTN repeat-like/Quinoprotein amine dehydrogenase"/>
    <property type="match status" value="2"/>
</dbReference>
<dbReference type="EMBL" id="GL573198">
    <property type="protein sequence ID" value="ELR06768.1"/>
    <property type="molecule type" value="Genomic_DNA"/>
</dbReference>
<dbReference type="PROSITE" id="PS50294">
    <property type="entry name" value="WD_REPEATS_REGION"/>
    <property type="match status" value="4"/>
</dbReference>
<name>L8G250_PSED2</name>
<dbReference type="PANTHER" id="PTHR19846:SF0">
    <property type="entry name" value="PRE-MRNA PROCESSING FACTOR 4"/>
    <property type="match status" value="1"/>
</dbReference>
<protein>
    <recommendedName>
        <fullName evidence="4">Pre-mRNA processing factor 4 (PRP4)-like domain-containing protein</fullName>
    </recommendedName>
</protein>
<feature type="domain" description="Pre-mRNA processing factor 4 (PRP4)-like" evidence="4">
    <location>
        <begin position="45"/>
        <end position="92"/>
    </location>
</feature>
<evidence type="ECO:0000256" key="2">
    <source>
        <dbReference type="ARBA" id="ARBA00022737"/>
    </source>
</evidence>
<evidence type="ECO:0000313" key="5">
    <source>
        <dbReference type="EMBL" id="ELR06768.1"/>
    </source>
</evidence>
<dbReference type="PRINTS" id="PR00320">
    <property type="entry name" value="GPROTEINBRPT"/>
</dbReference>
<sequence>MSVHASRADLIDLDSIPTTHASTQATAFLSQLDRKKRAAATIVPTSDTAVRAALRAISEPITLYGEGPGDRRDRLRELLAEREEVEAEDEDTAMGEAEADADVEEEFYTAGSDGLLDARREIARFSLPRAKARVEAQKLEAKIPLRTHVTFRKSVRAKLAPFELQGSQIAGERPVGIGETPLATLEGHHQRVCRVEFHPSGRYLASASEDTTWRLWDIETRDELLLQEGHSRGVFAVAFNTDGSLLASGGTDSMGRIWDLRTGRTVMILDGHIKPVYALDWGVDGHRVLSGSGDGWVKCWDIRKVACVGGVGAHKSVVSDLRWYKGDGMARSGETGEEPKKGGTFFASAGFDKRINVFSADDWGMVCSLSGHTGNVNSVDVSKDARWIVSGGYDRTVKIWGRNDGEGL</sequence>
<dbReference type="InParanoid" id="L8G250"/>
<dbReference type="PROSITE" id="PS50082">
    <property type="entry name" value="WD_REPEATS_2"/>
    <property type="match status" value="4"/>
</dbReference>
<dbReference type="GO" id="GO:0030621">
    <property type="term" value="F:U4 snRNA binding"/>
    <property type="evidence" value="ECO:0007669"/>
    <property type="project" value="TreeGrafter"/>
</dbReference>
<keyword evidence="6" id="KW-1185">Reference proteome</keyword>
<accession>L8G250</accession>
<dbReference type="SMART" id="SM00320">
    <property type="entry name" value="WD40"/>
    <property type="match status" value="5"/>
</dbReference>
<proteinExistence type="predicted"/>
<keyword evidence="2" id="KW-0677">Repeat</keyword>
<dbReference type="InterPro" id="IPR019775">
    <property type="entry name" value="WD40_repeat_CS"/>
</dbReference>
<dbReference type="Pfam" id="PF08799">
    <property type="entry name" value="PRP4"/>
    <property type="match status" value="1"/>
</dbReference>
<dbReference type="HOGENOM" id="CLU_000288_57_20_1"/>
<evidence type="ECO:0000259" key="4">
    <source>
        <dbReference type="SMART" id="SM00500"/>
    </source>
</evidence>
<evidence type="ECO:0000313" key="6">
    <source>
        <dbReference type="Proteomes" id="UP000011064"/>
    </source>
</evidence>
<evidence type="ECO:0000256" key="1">
    <source>
        <dbReference type="ARBA" id="ARBA00022574"/>
    </source>
</evidence>
<dbReference type="VEuPathDB" id="FungiDB:GMDG_02206"/>
<feature type="repeat" description="WD" evidence="3">
    <location>
        <begin position="227"/>
        <end position="268"/>
    </location>
</feature>
<feature type="repeat" description="WD" evidence="3">
    <location>
        <begin position="369"/>
        <end position="408"/>
    </location>
</feature>
<dbReference type="SUPFAM" id="SSF158230">
    <property type="entry name" value="PRP4-like"/>
    <property type="match status" value="1"/>
</dbReference>
<dbReference type="InterPro" id="IPR020472">
    <property type="entry name" value="WD40_PAC1"/>
</dbReference>
<dbReference type="InterPro" id="IPR014906">
    <property type="entry name" value="PRP4-like"/>
</dbReference>
<dbReference type="CDD" id="cd00200">
    <property type="entry name" value="WD40"/>
    <property type="match status" value="1"/>
</dbReference>
<evidence type="ECO:0000256" key="3">
    <source>
        <dbReference type="PROSITE-ProRule" id="PRU00221"/>
    </source>
</evidence>
<dbReference type="PANTHER" id="PTHR19846">
    <property type="entry name" value="WD40 REPEAT PROTEIN"/>
    <property type="match status" value="1"/>
</dbReference>
<dbReference type="InterPro" id="IPR001680">
    <property type="entry name" value="WD40_rpt"/>
</dbReference>
<feature type="repeat" description="WD" evidence="3">
    <location>
        <begin position="269"/>
        <end position="303"/>
    </location>
</feature>
<dbReference type="InterPro" id="IPR015943">
    <property type="entry name" value="WD40/YVTN_repeat-like_dom_sf"/>
</dbReference>
<dbReference type="GO" id="GO:0017070">
    <property type="term" value="F:U6 snRNA binding"/>
    <property type="evidence" value="ECO:0007669"/>
    <property type="project" value="TreeGrafter"/>
</dbReference>
<dbReference type="FunFam" id="2.130.10.10:FF:001555">
    <property type="entry name" value="Similar to U4/U6 small nuclear ribonucleoprotein Prp4"/>
    <property type="match status" value="1"/>
</dbReference>
<dbReference type="InterPro" id="IPR036285">
    <property type="entry name" value="PRP4-like_sf"/>
</dbReference>
<dbReference type="STRING" id="658429.L8G250"/>
<feature type="repeat" description="WD" evidence="3">
    <location>
        <begin position="185"/>
        <end position="226"/>
    </location>
</feature>
<dbReference type="Pfam" id="PF00400">
    <property type="entry name" value="WD40"/>
    <property type="match status" value="4"/>
</dbReference>
<dbReference type="InterPro" id="IPR036322">
    <property type="entry name" value="WD40_repeat_dom_sf"/>
</dbReference>
<dbReference type="Gene3D" id="4.10.280.110">
    <property type="entry name" value="Pre-mRNA processing factor 4 domain"/>
    <property type="match status" value="1"/>
</dbReference>
<dbReference type="PROSITE" id="PS00678">
    <property type="entry name" value="WD_REPEATS_1"/>
    <property type="match status" value="1"/>
</dbReference>
<gene>
    <name evidence="5" type="ORF">GMDG_02206</name>
</gene>
<organism evidence="5 6">
    <name type="scientific">Pseudogymnoascus destructans (strain ATCC MYA-4855 / 20631-21)</name>
    <name type="common">Bat white-nose syndrome fungus</name>
    <name type="synonym">Geomyces destructans</name>
    <dbReference type="NCBI Taxonomy" id="658429"/>
    <lineage>
        <taxon>Eukaryota</taxon>
        <taxon>Fungi</taxon>
        <taxon>Dikarya</taxon>
        <taxon>Ascomycota</taxon>
        <taxon>Pezizomycotina</taxon>
        <taxon>Leotiomycetes</taxon>
        <taxon>Thelebolales</taxon>
        <taxon>Thelebolaceae</taxon>
        <taxon>Pseudogymnoascus</taxon>
    </lineage>
</organism>
<dbReference type="GO" id="GO:0046540">
    <property type="term" value="C:U4/U6 x U5 tri-snRNP complex"/>
    <property type="evidence" value="ECO:0007669"/>
    <property type="project" value="TreeGrafter"/>
</dbReference>
<dbReference type="SMART" id="SM00500">
    <property type="entry name" value="SFM"/>
    <property type="match status" value="1"/>
</dbReference>
<dbReference type="FunCoup" id="L8G250">
    <property type="interactions" value="396"/>
</dbReference>
<dbReference type="OrthoDB" id="540662at2759"/>
<dbReference type="AlphaFoldDB" id="L8G250"/>
<keyword evidence="1 3" id="KW-0853">WD repeat</keyword>